<gene>
    <name evidence="2" type="ORF">METZ01_LOCUS213473</name>
</gene>
<organism evidence="2">
    <name type="scientific">marine metagenome</name>
    <dbReference type="NCBI Taxonomy" id="408172"/>
    <lineage>
        <taxon>unclassified sequences</taxon>
        <taxon>metagenomes</taxon>
        <taxon>ecological metagenomes</taxon>
    </lineage>
</organism>
<proteinExistence type="predicted"/>
<sequence>MNKTCIITGGTDGIGKQTAIELALQGFDIGLVGRNGQKGDSVMSEIISKTGNESVRFFKADLLNMEHIKKLADEIQHKYDSVDVLLNNAGAYFSKLKMTDEGFESTFALNHLAYFKITQLLLDIVKEMNPGRVINVASAAHRNAELDFNDIQGINDYKGWSAYGRSKLMNIMFTYECQRRLNTTGVTFNCLHPGFVNSSFGNNNMGFVRYSIKIAKLFFAINLIQGAKTSVYLASSNEVEGISGKYFNQCRIANSSKVSYLENDQKQLWELSEKMLTEN</sequence>
<name>A0A382FD76_9ZZZZ</name>
<dbReference type="GO" id="GO:0016491">
    <property type="term" value="F:oxidoreductase activity"/>
    <property type="evidence" value="ECO:0007669"/>
    <property type="project" value="UniProtKB-KW"/>
</dbReference>
<dbReference type="InterPro" id="IPR002347">
    <property type="entry name" value="SDR_fam"/>
</dbReference>
<reference evidence="2" key="1">
    <citation type="submission" date="2018-05" db="EMBL/GenBank/DDBJ databases">
        <authorList>
            <person name="Lanie J.A."/>
            <person name="Ng W.-L."/>
            <person name="Kazmierczak K.M."/>
            <person name="Andrzejewski T.M."/>
            <person name="Davidsen T.M."/>
            <person name="Wayne K.J."/>
            <person name="Tettelin H."/>
            <person name="Glass J.I."/>
            <person name="Rusch D."/>
            <person name="Podicherti R."/>
            <person name="Tsui H.-C.T."/>
            <person name="Winkler M.E."/>
        </authorList>
    </citation>
    <scope>NUCLEOTIDE SEQUENCE</scope>
</reference>
<dbReference type="AlphaFoldDB" id="A0A382FD76"/>
<dbReference type="EMBL" id="UINC01049175">
    <property type="protein sequence ID" value="SVB60619.1"/>
    <property type="molecule type" value="Genomic_DNA"/>
</dbReference>
<dbReference type="Pfam" id="PF00106">
    <property type="entry name" value="adh_short"/>
    <property type="match status" value="1"/>
</dbReference>
<dbReference type="InterPro" id="IPR036291">
    <property type="entry name" value="NAD(P)-bd_dom_sf"/>
</dbReference>
<dbReference type="PANTHER" id="PTHR43157">
    <property type="entry name" value="PHOSPHATIDYLINOSITOL-GLYCAN BIOSYNTHESIS CLASS F PROTEIN-RELATED"/>
    <property type="match status" value="1"/>
</dbReference>
<dbReference type="PANTHER" id="PTHR43157:SF31">
    <property type="entry name" value="PHOSPHATIDYLINOSITOL-GLYCAN BIOSYNTHESIS CLASS F PROTEIN"/>
    <property type="match status" value="1"/>
</dbReference>
<dbReference type="CDD" id="cd05327">
    <property type="entry name" value="retinol-DH_like_SDR_c_like"/>
    <property type="match status" value="1"/>
</dbReference>
<evidence type="ECO:0000256" key="1">
    <source>
        <dbReference type="ARBA" id="ARBA00023002"/>
    </source>
</evidence>
<evidence type="ECO:0008006" key="3">
    <source>
        <dbReference type="Google" id="ProtNLM"/>
    </source>
</evidence>
<dbReference type="Gene3D" id="3.40.50.720">
    <property type="entry name" value="NAD(P)-binding Rossmann-like Domain"/>
    <property type="match status" value="1"/>
</dbReference>
<dbReference type="SUPFAM" id="SSF51735">
    <property type="entry name" value="NAD(P)-binding Rossmann-fold domains"/>
    <property type="match status" value="1"/>
</dbReference>
<accession>A0A382FD76</accession>
<dbReference type="PRINTS" id="PR00081">
    <property type="entry name" value="GDHRDH"/>
</dbReference>
<evidence type="ECO:0000313" key="2">
    <source>
        <dbReference type="EMBL" id="SVB60619.1"/>
    </source>
</evidence>
<protein>
    <recommendedName>
        <fullName evidence="3">Short-chain dehydrogenase/reductase SDR</fullName>
    </recommendedName>
</protein>
<keyword evidence="1" id="KW-0560">Oxidoreductase</keyword>